<dbReference type="STRING" id="1586267.GCA_001418685_01578"/>
<feature type="domain" description="GH3 middle" evidence="1">
    <location>
        <begin position="302"/>
        <end position="365"/>
    </location>
</feature>
<evidence type="ECO:0000259" key="1">
    <source>
        <dbReference type="Pfam" id="PF23571"/>
    </source>
</evidence>
<protein>
    <submittedName>
        <fullName evidence="3">GH3 auxin-responsive promoter</fullName>
    </submittedName>
</protein>
<accession>A0A0X3ARM6</accession>
<dbReference type="GO" id="GO:0016881">
    <property type="term" value="F:acid-amino acid ligase activity"/>
    <property type="evidence" value="ECO:0007669"/>
    <property type="project" value="TreeGrafter"/>
</dbReference>
<dbReference type="InterPro" id="IPR055378">
    <property type="entry name" value="GH3_C"/>
</dbReference>
<keyword evidence="4" id="KW-1185">Reference proteome</keyword>
<reference evidence="3 4" key="1">
    <citation type="submission" date="2016-01" db="EMBL/GenBank/DDBJ databases">
        <authorList>
            <person name="McClelland M."/>
            <person name="Jain A."/>
            <person name="Saraogi P."/>
            <person name="Mendelson R."/>
            <person name="Westerman R."/>
            <person name="SanMiguel P."/>
            <person name="Csonka L."/>
        </authorList>
    </citation>
    <scope>NUCLEOTIDE SEQUENCE [LARGE SCALE GENOMIC DNA]</scope>
    <source>
        <strain evidence="3 4">R-53146</strain>
    </source>
</reference>
<dbReference type="Pfam" id="PF23572">
    <property type="entry name" value="GH3_C"/>
    <property type="match status" value="1"/>
</dbReference>
<dbReference type="EMBL" id="FCOR01000009">
    <property type="protein sequence ID" value="CVK16715.1"/>
    <property type="molecule type" value="Genomic_DNA"/>
</dbReference>
<dbReference type="PANTHER" id="PTHR31901:SF9">
    <property type="entry name" value="GH3 DOMAIN-CONTAINING PROTEIN"/>
    <property type="match status" value="1"/>
</dbReference>
<name>A0A0X3ARM6_9FLAO</name>
<dbReference type="AlphaFoldDB" id="A0A0X3ARM6"/>
<dbReference type="InterPro" id="IPR055377">
    <property type="entry name" value="GH3_M"/>
</dbReference>
<evidence type="ECO:0000313" key="4">
    <source>
        <dbReference type="Proteomes" id="UP000182761"/>
    </source>
</evidence>
<dbReference type="Pfam" id="PF03321">
    <property type="entry name" value="GH3"/>
    <property type="match status" value="1"/>
</dbReference>
<dbReference type="GO" id="GO:0005737">
    <property type="term" value="C:cytoplasm"/>
    <property type="evidence" value="ECO:0007669"/>
    <property type="project" value="TreeGrafter"/>
</dbReference>
<dbReference type="Proteomes" id="UP000182761">
    <property type="component" value="Unassembled WGS sequence"/>
</dbReference>
<gene>
    <name evidence="3" type="ORF">Ga0061079_109105</name>
</gene>
<dbReference type="SUPFAM" id="SSF56801">
    <property type="entry name" value="Acetyl-CoA synthetase-like"/>
    <property type="match status" value="1"/>
</dbReference>
<sequence>MFNHKLILFTMGLLKNKLAQGWASLHIKKDNIWTNQPIETQYYWFEKLIKESQNTNFGIDYCFSEIVTVSDFQKQVPVQNYESLRPYIEKIKLGQNNVLWPNKPLYFAKTSGTTSGTKYIPISKESMPFHIEGAKSALLYYIYKRKNPNFINGKMIFLQGSPVLENNNGIMTGRLSGISAHFVPKYLQYNRMPSWKTNCIEDWETKVDKIVEETVNKNMTLISGIPPWLVMYFEKLIAKSGKSISKIFPNLQLLVTGGVNYKPYEDKINELIGKKLDIIQTYPASEGFIAFQDNVDEEGLLLMLNHGIFYEFIPSEEIGKKNPKRLTLKQVELNTDYAILITTNAGLWAYEIGDLVRFINKNPYKIIVTGRTKHFTSAFGEHVISLEVEEAIKEAMELTGCIVQEFTLAPQVNPLEGLPYHEWFIEFEKPPINISEFELNLDQALRKRNTYYNDLIIGTILRPLKITIIKKGGFNEYMKEIGKLGGQNKLPRLSNDRTIADTLEKYVLNGYE</sequence>
<dbReference type="Pfam" id="PF23571">
    <property type="entry name" value="GH3_M"/>
    <property type="match status" value="1"/>
</dbReference>
<feature type="domain" description="GH3 C-terminal" evidence="2">
    <location>
        <begin position="387"/>
        <end position="497"/>
    </location>
</feature>
<organism evidence="3 4">
    <name type="scientific">Apibacter mensalis</name>
    <dbReference type="NCBI Taxonomy" id="1586267"/>
    <lineage>
        <taxon>Bacteria</taxon>
        <taxon>Pseudomonadati</taxon>
        <taxon>Bacteroidota</taxon>
        <taxon>Flavobacteriia</taxon>
        <taxon>Flavobacteriales</taxon>
        <taxon>Weeksellaceae</taxon>
        <taxon>Apibacter</taxon>
    </lineage>
</organism>
<dbReference type="PANTHER" id="PTHR31901">
    <property type="entry name" value="GH3 DOMAIN-CONTAINING PROTEIN"/>
    <property type="match status" value="1"/>
</dbReference>
<evidence type="ECO:0000313" key="3">
    <source>
        <dbReference type="EMBL" id="CVK16715.1"/>
    </source>
</evidence>
<dbReference type="InterPro" id="IPR004993">
    <property type="entry name" value="GH3"/>
</dbReference>
<proteinExistence type="predicted"/>
<evidence type="ECO:0000259" key="2">
    <source>
        <dbReference type="Pfam" id="PF23572"/>
    </source>
</evidence>